<dbReference type="PANTHER" id="PTHR31175">
    <property type="entry name" value="AUXIN-RESPONSIVE FAMILY PROTEIN"/>
    <property type="match status" value="1"/>
</dbReference>
<protein>
    <submittedName>
        <fullName evidence="2">Uncharacterized protein</fullName>
    </submittedName>
</protein>
<dbReference type="InterPro" id="IPR003676">
    <property type="entry name" value="SAUR_fam"/>
</dbReference>
<reference evidence="2 3" key="1">
    <citation type="submission" date="2020-08" db="EMBL/GenBank/DDBJ databases">
        <title>Plant Genome Project.</title>
        <authorList>
            <person name="Zhang R.-G."/>
        </authorList>
    </citation>
    <scope>NUCLEOTIDE SEQUENCE [LARGE SCALE GENOMIC DNA]</scope>
    <source>
        <tissue evidence="2">Rhizome</tissue>
    </source>
</reference>
<comment type="similarity">
    <text evidence="1">Belongs to the ARG7 family.</text>
</comment>
<dbReference type="Pfam" id="PF02519">
    <property type="entry name" value="Auxin_inducible"/>
    <property type="match status" value="1"/>
</dbReference>
<dbReference type="PANTHER" id="PTHR31175:SF120">
    <property type="entry name" value="OS09G0547100 PROTEIN"/>
    <property type="match status" value="1"/>
</dbReference>
<evidence type="ECO:0000256" key="1">
    <source>
        <dbReference type="ARBA" id="ARBA00006974"/>
    </source>
</evidence>
<organism evidence="2 3">
    <name type="scientific">Zingiber officinale</name>
    <name type="common">Ginger</name>
    <name type="synonym">Amomum zingiber</name>
    <dbReference type="NCBI Taxonomy" id="94328"/>
    <lineage>
        <taxon>Eukaryota</taxon>
        <taxon>Viridiplantae</taxon>
        <taxon>Streptophyta</taxon>
        <taxon>Embryophyta</taxon>
        <taxon>Tracheophyta</taxon>
        <taxon>Spermatophyta</taxon>
        <taxon>Magnoliopsida</taxon>
        <taxon>Liliopsida</taxon>
        <taxon>Zingiberales</taxon>
        <taxon>Zingiberaceae</taxon>
        <taxon>Zingiber</taxon>
    </lineage>
</organism>
<evidence type="ECO:0000313" key="3">
    <source>
        <dbReference type="Proteomes" id="UP000734854"/>
    </source>
</evidence>
<name>A0A8J5GHX9_ZINOF</name>
<sequence length="134" mass="14743">MLSPKRLVEKAKKGLPLLRVNSRSGSCNENGMAAKSGHFVVYTVDGTRFMVPLAFLKSCIFEELLEVSAEKFGLPSEGPITLACSGLFMEYILSMLKGSMPRDVEKALLASINANRCWDSSLVSHPSHRQRIVV</sequence>
<comment type="caution">
    <text evidence="2">The sequence shown here is derived from an EMBL/GenBank/DDBJ whole genome shotgun (WGS) entry which is preliminary data.</text>
</comment>
<dbReference type="EMBL" id="JACMSC010000010">
    <property type="protein sequence ID" value="KAG6503647.1"/>
    <property type="molecule type" value="Genomic_DNA"/>
</dbReference>
<gene>
    <name evidence="2" type="ORF">ZIOFF_035964</name>
</gene>
<keyword evidence="3" id="KW-1185">Reference proteome</keyword>
<dbReference type="Proteomes" id="UP000734854">
    <property type="component" value="Unassembled WGS sequence"/>
</dbReference>
<dbReference type="GO" id="GO:0009733">
    <property type="term" value="P:response to auxin"/>
    <property type="evidence" value="ECO:0007669"/>
    <property type="project" value="InterPro"/>
</dbReference>
<evidence type="ECO:0000313" key="2">
    <source>
        <dbReference type="EMBL" id="KAG6503647.1"/>
    </source>
</evidence>
<proteinExistence type="inferred from homology"/>
<dbReference type="AlphaFoldDB" id="A0A8J5GHX9"/>
<accession>A0A8J5GHX9</accession>